<name>A0ABW2KC04_9ACTN</name>
<proteinExistence type="predicted"/>
<feature type="transmembrane region" description="Helical" evidence="2">
    <location>
        <begin position="223"/>
        <end position="243"/>
    </location>
</feature>
<dbReference type="EMBL" id="JBHTBH010000001">
    <property type="protein sequence ID" value="MFC7326582.1"/>
    <property type="molecule type" value="Genomic_DNA"/>
</dbReference>
<evidence type="ECO:0000256" key="1">
    <source>
        <dbReference type="SAM" id="MobiDB-lite"/>
    </source>
</evidence>
<dbReference type="PANTHER" id="PTHR40761:SF1">
    <property type="entry name" value="CONSERVED INTEGRAL MEMBRANE ALANINE VALINE AND LEUCINE RICH PROTEIN-RELATED"/>
    <property type="match status" value="1"/>
</dbReference>
<gene>
    <name evidence="3" type="ORF">ACFQRF_02405</name>
</gene>
<keyword evidence="2" id="KW-0812">Transmembrane</keyword>
<organism evidence="3 4">
    <name type="scientific">Marinactinospora rubrisoli</name>
    <dbReference type="NCBI Taxonomy" id="2715399"/>
    <lineage>
        <taxon>Bacteria</taxon>
        <taxon>Bacillati</taxon>
        <taxon>Actinomycetota</taxon>
        <taxon>Actinomycetes</taxon>
        <taxon>Streptosporangiales</taxon>
        <taxon>Nocardiopsidaceae</taxon>
        <taxon>Marinactinospora</taxon>
    </lineage>
</organism>
<comment type="caution">
    <text evidence="3">The sequence shown here is derived from an EMBL/GenBank/DDBJ whole genome shotgun (WGS) entry which is preliminary data.</text>
</comment>
<keyword evidence="4" id="KW-1185">Reference proteome</keyword>
<protein>
    <submittedName>
        <fullName evidence="3">DMT family transporter</fullName>
    </submittedName>
</protein>
<accession>A0ABW2KC04</accession>
<dbReference type="Proteomes" id="UP001596540">
    <property type="component" value="Unassembled WGS sequence"/>
</dbReference>
<feature type="transmembrane region" description="Helical" evidence="2">
    <location>
        <begin position="74"/>
        <end position="94"/>
    </location>
</feature>
<feature type="transmembrane region" description="Helical" evidence="2">
    <location>
        <begin position="194"/>
        <end position="216"/>
    </location>
</feature>
<sequence length="309" mass="31523">MTWAIVAGVAGALAFAAGAALQQRSVLHLSAGGTGQARLLLRLVRDPVWLTGTLLTGCGLAGHLLALSHAPLTIVQPIGVSGLLFAVLLSALFHRRRPLPAQIWGSLAITGGLVALLSALPFDPHEPEPSGRALVSLPVLAVAIMLACAWIARRAGDAARALMLAVAGGVGYAVTSALARIVGVDALAHPVSVLRPLTFVAIAMALIGAVVIQNAYRTDHFTLAYATLLISDPVAATVIGVLYLDEPLPSHPGAAAVAVLAAVLVGVGTGILARYSRPRAARTETGPPPSGAADRRAGDGARETEPVTR</sequence>
<keyword evidence="2" id="KW-0472">Membrane</keyword>
<dbReference type="SUPFAM" id="SSF103481">
    <property type="entry name" value="Multidrug resistance efflux transporter EmrE"/>
    <property type="match status" value="1"/>
</dbReference>
<reference evidence="4" key="1">
    <citation type="journal article" date="2019" name="Int. J. Syst. Evol. Microbiol.">
        <title>The Global Catalogue of Microorganisms (GCM) 10K type strain sequencing project: providing services to taxonomists for standard genome sequencing and annotation.</title>
        <authorList>
            <consortium name="The Broad Institute Genomics Platform"/>
            <consortium name="The Broad Institute Genome Sequencing Center for Infectious Disease"/>
            <person name="Wu L."/>
            <person name="Ma J."/>
        </authorList>
    </citation>
    <scope>NUCLEOTIDE SEQUENCE [LARGE SCALE GENOMIC DNA]</scope>
    <source>
        <strain evidence="4">CGMCC 4.7382</strain>
    </source>
</reference>
<feature type="transmembrane region" description="Helical" evidence="2">
    <location>
        <begin position="101"/>
        <end position="122"/>
    </location>
</feature>
<dbReference type="InterPro" id="IPR037185">
    <property type="entry name" value="EmrE-like"/>
</dbReference>
<feature type="transmembrane region" description="Helical" evidence="2">
    <location>
        <begin position="134"/>
        <end position="152"/>
    </location>
</feature>
<dbReference type="RefSeq" id="WP_379868387.1">
    <property type="nucleotide sequence ID" value="NZ_JBHTBH010000001.1"/>
</dbReference>
<evidence type="ECO:0000313" key="3">
    <source>
        <dbReference type="EMBL" id="MFC7326582.1"/>
    </source>
</evidence>
<feature type="region of interest" description="Disordered" evidence="1">
    <location>
        <begin position="278"/>
        <end position="309"/>
    </location>
</feature>
<evidence type="ECO:0000256" key="2">
    <source>
        <dbReference type="SAM" id="Phobius"/>
    </source>
</evidence>
<feature type="compositionally biased region" description="Basic and acidic residues" evidence="1">
    <location>
        <begin position="293"/>
        <end position="309"/>
    </location>
</feature>
<dbReference type="NCBIfam" id="NF038012">
    <property type="entry name" value="DMT_1"/>
    <property type="match status" value="1"/>
</dbReference>
<feature type="transmembrane region" description="Helical" evidence="2">
    <location>
        <begin position="255"/>
        <end position="273"/>
    </location>
</feature>
<feature type="transmembrane region" description="Helical" evidence="2">
    <location>
        <begin position="161"/>
        <end position="182"/>
    </location>
</feature>
<dbReference type="PANTHER" id="PTHR40761">
    <property type="entry name" value="CONSERVED INTEGRAL MEMBRANE ALANINE VALINE AND LEUCINE RICH PROTEIN-RELATED"/>
    <property type="match status" value="1"/>
</dbReference>
<keyword evidence="2" id="KW-1133">Transmembrane helix</keyword>
<evidence type="ECO:0000313" key="4">
    <source>
        <dbReference type="Proteomes" id="UP001596540"/>
    </source>
</evidence>